<dbReference type="InterPro" id="IPR013568">
    <property type="entry name" value="SEFIR_dom"/>
</dbReference>
<organism evidence="14">
    <name type="scientific">Caenorhabditis brenneri</name>
    <name type="common">Nematode worm</name>
    <dbReference type="NCBI Taxonomy" id="135651"/>
    <lineage>
        <taxon>Eukaryota</taxon>
        <taxon>Metazoa</taxon>
        <taxon>Ecdysozoa</taxon>
        <taxon>Nematoda</taxon>
        <taxon>Chromadorea</taxon>
        <taxon>Rhabditida</taxon>
        <taxon>Rhabditina</taxon>
        <taxon>Rhabditomorpha</taxon>
        <taxon>Rhabditoidea</taxon>
        <taxon>Rhabditidae</taxon>
        <taxon>Peloderinae</taxon>
        <taxon>Caenorhabditis</taxon>
    </lineage>
</organism>
<feature type="signal peptide" evidence="11">
    <location>
        <begin position="1"/>
        <end position="20"/>
    </location>
</feature>
<evidence type="ECO:0000256" key="9">
    <source>
        <dbReference type="SAM" id="MobiDB-lite"/>
    </source>
</evidence>
<feature type="domain" description="SEFIR" evidence="12">
    <location>
        <begin position="508"/>
        <end position="650"/>
    </location>
</feature>
<evidence type="ECO:0000313" key="13">
    <source>
        <dbReference type="EMBL" id="EGT53425.1"/>
    </source>
</evidence>
<keyword evidence="6 10" id="KW-0472">Membrane</keyword>
<protein>
    <recommendedName>
        <fullName evidence="12">SEFIR domain-containing protein</fullName>
    </recommendedName>
</protein>
<keyword evidence="8" id="KW-0325">Glycoprotein</keyword>
<feature type="transmembrane region" description="Helical" evidence="10">
    <location>
        <begin position="451"/>
        <end position="474"/>
    </location>
</feature>
<dbReference type="GO" id="GO:0005886">
    <property type="term" value="C:plasma membrane"/>
    <property type="evidence" value="ECO:0007669"/>
    <property type="project" value="UniProtKB-SubCell"/>
</dbReference>
<dbReference type="InParanoid" id="G0N5X2"/>
<name>G0N5X2_CAEBE</name>
<dbReference type="PANTHER" id="PTHR15583">
    <property type="entry name" value="INTERLEUKIN-17 RECEPTOR"/>
    <property type="match status" value="1"/>
</dbReference>
<dbReference type="Proteomes" id="UP000008068">
    <property type="component" value="Unassembled WGS sequence"/>
</dbReference>
<feature type="chain" id="PRO_5003405195" description="SEFIR domain-containing protein" evidence="11">
    <location>
        <begin position="21"/>
        <end position="881"/>
    </location>
</feature>
<keyword evidence="7" id="KW-0675">Receptor</keyword>
<sequence>MFPFLWLVLFCLAGPQAVLTEPYNLTSGSSSDDVTTDLLLLASEETPTRAPQPVTKQGTQEKKVIKVQKATEPPEEDPESVTPSEDPLWVTDCSEPLNKDISCSVHIIGCSDNVYKYVEPGSEPPRAHDVRIAPITKVMGANRIDKRKHRLHVDVSWQIPQLDASSNLKAFKLIVNGPDGRNTCFVFNVTKTTNVEEDNVSVSLNKQKISVIKDFQPRYRFSSNTLFEFGNEYTVTIVSLPMSRKRAPKVSATSLMPDDPDEAPTKLVKTPEEICASKCKIGDQYVCNLRVSANPQASKWAASFRKIFLFSAIRMIQIEFLAAPPQYCFEEYEIRLLDQSGIVMLQSAIISRDDLKTETINGRQVQFGEYNFTDIELDTALIPSVIPIETAHDGRCLCETETGCSCLAADWKPVKLTKIEKPPSRTNDTVARDEKLEKGEKIDGPDEWHKYAIGVVFILVTGFVVVFCCFWKCYNKFNKTKKTSNVNLINENPAFSHSGSIPLILKQSTSVLIIYSHDSAQHEAAVLAFAELLRDVFHLNVHLDTWDEDDIEANRAEYINSSIVRADKVIVINSIGAYYRTVFRYKREPALERVVRGRNDGIFNLQCELALQHPSVISCHFSYTNPKYVLFPLSRLLQYSIPDNLMTMTTSLIGQPARQDQLAGFNQIFARLQAAVSRMTNYIESDPQWFEHTHHRVAEPTPEELDLVPLPPSLQIQDETVSFGEQETAKMDEVAQKVPKILSEDAVKLLEDVDIPDEVPRKIQAESSILESPKSLESSEPQEYKKTVMEEDSGEVEEEEEELENSNPRIEELQRLIVNKDPNHDSGNLDSAYVSGSDFSADIHTDILDKPRLNSEVADCQRKLVNHADSAYHDDAIGVHY</sequence>
<dbReference type="OrthoDB" id="5915222at2759"/>
<accession>G0N5X2</accession>
<keyword evidence="14" id="KW-1185">Reference proteome</keyword>
<evidence type="ECO:0000256" key="6">
    <source>
        <dbReference type="ARBA" id="ARBA00023136"/>
    </source>
</evidence>
<dbReference type="GO" id="GO:0030368">
    <property type="term" value="F:interleukin-17 receptor activity"/>
    <property type="evidence" value="ECO:0007669"/>
    <property type="project" value="InterPro"/>
</dbReference>
<dbReference type="HOGENOM" id="CLU_015782_0_0_1"/>
<dbReference type="Pfam" id="PF08357">
    <property type="entry name" value="SEFIR"/>
    <property type="match status" value="1"/>
</dbReference>
<keyword evidence="3 10" id="KW-0812">Transmembrane</keyword>
<evidence type="ECO:0000259" key="12">
    <source>
        <dbReference type="PROSITE" id="PS51534"/>
    </source>
</evidence>
<evidence type="ECO:0000256" key="1">
    <source>
        <dbReference type="ARBA" id="ARBA00004251"/>
    </source>
</evidence>
<evidence type="ECO:0000256" key="4">
    <source>
        <dbReference type="ARBA" id="ARBA00022729"/>
    </source>
</evidence>
<gene>
    <name evidence="13" type="ORF">CAEBREN_05661</name>
</gene>
<dbReference type="Pfam" id="PF25519">
    <property type="entry name" value="ILCR1_N"/>
    <property type="match status" value="1"/>
</dbReference>
<dbReference type="PROSITE" id="PS51534">
    <property type="entry name" value="SEFIR"/>
    <property type="match status" value="1"/>
</dbReference>
<evidence type="ECO:0000256" key="7">
    <source>
        <dbReference type="ARBA" id="ARBA00023170"/>
    </source>
</evidence>
<dbReference type="Pfam" id="PF23608">
    <property type="entry name" value="Ig_ILCR1"/>
    <property type="match status" value="1"/>
</dbReference>
<feature type="region of interest" description="Disordered" evidence="9">
    <location>
        <begin position="43"/>
        <end position="88"/>
    </location>
</feature>
<dbReference type="FunCoup" id="G0N5X2">
    <property type="interactions" value="69"/>
</dbReference>
<feature type="compositionally biased region" description="Acidic residues" evidence="9">
    <location>
        <begin position="790"/>
        <end position="804"/>
    </location>
</feature>
<dbReference type="OMA" id="CFEEYEV"/>
<dbReference type="PANTHER" id="PTHR15583:SF20">
    <property type="entry name" value="INTERLEUKIN CYTOKINE RECEPTOR-RELATED PROTEIN 1"/>
    <property type="match status" value="1"/>
</dbReference>
<keyword evidence="5 10" id="KW-1133">Transmembrane helix</keyword>
<evidence type="ECO:0000256" key="11">
    <source>
        <dbReference type="SAM" id="SignalP"/>
    </source>
</evidence>
<dbReference type="InterPro" id="IPR039465">
    <property type="entry name" value="IL-17_rcpt-like"/>
</dbReference>
<reference evidence="14" key="1">
    <citation type="submission" date="2011-07" db="EMBL/GenBank/DDBJ databases">
        <authorList>
            <consortium name="Caenorhabditis brenneri Sequencing and Analysis Consortium"/>
            <person name="Wilson R.K."/>
        </authorList>
    </citation>
    <scope>NUCLEOTIDE SEQUENCE [LARGE SCALE GENOMIC DNA]</scope>
    <source>
        <strain evidence="14">PB2801</strain>
    </source>
</reference>
<feature type="compositionally biased region" description="Low complexity" evidence="9">
    <location>
        <begin position="766"/>
        <end position="781"/>
    </location>
</feature>
<dbReference type="InterPro" id="IPR038683">
    <property type="entry name" value="IL17RA/B_FnIII-like_1_sf"/>
</dbReference>
<proteinExistence type="predicted"/>
<evidence type="ECO:0000256" key="8">
    <source>
        <dbReference type="ARBA" id="ARBA00023180"/>
    </source>
</evidence>
<dbReference type="Gene3D" id="2.60.40.2160">
    <property type="entry name" value="Interleukin-17 receptor A/B, fibronectin-III-like domain 1"/>
    <property type="match status" value="1"/>
</dbReference>
<dbReference type="AlphaFoldDB" id="G0N5X2"/>
<evidence type="ECO:0000256" key="5">
    <source>
        <dbReference type="ARBA" id="ARBA00022989"/>
    </source>
</evidence>
<evidence type="ECO:0000313" key="14">
    <source>
        <dbReference type="Proteomes" id="UP000008068"/>
    </source>
</evidence>
<keyword evidence="4 11" id="KW-0732">Signal</keyword>
<feature type="region of interest" description="Disordered" evidence="9">
    <location>
        <begin position="766"/>
        <end position="807"/>
    </location>
</feature>
<evidence type="ECO:0000256" key="10">
    <source>
        <dbReference type="SAM" id="Phobius"/>
    </source>
</evidence>
<dbReference type="EMBL" id="GL379841">
    <property type="protein sequence ID" value="EGT53425.1"/>
    <property type="molecule type" value="Genomic_DNA"/>
</dbReference>
<evidence type="ECO:0000256" key="3">
    <source>
        <dbReference type="ARBA" id="ARBA00022692"/>
    </source>
</evidence>
<dbReference type="eggNOG" id="ENOG502RCG0">
    <property type="taxonomic scope" value="Eukaryota"/>
</dbReference>
<dbReference type="Gene3D" id="3.40.50.11530">
    <property type="match status" value="1"/>
</dbReference>
<dbReference type="STRING" id="135651.G0N5X2"/>
<evidence type="ECO:0000256" key="2">
    <source>
        <dbReference type="ARBA" id="ARBA00022475"/>
    </source>
</evidence>
<keyword evidence="2" id="KW-1003">Cell membrane</keyword>
<comment type="subcellular location">
    <subcellularLocation>
        <location evidence="1">Cell membrane</location>
        <topology evidence="1">Single-pass type I membrane protein</topology>
    </subcellularLocation>
</comment>
<dbReference type="InterPro" id="IPR057066">
    <property type="entry name" value="Ig_ILCR1"/>
</dbReference>